<protein>
    <submittedName>
        <fullName evidence="1">Uncharacterized protein</fullName>
    </submittedName>
</protein>
<gene>
    <name evidence="1" type="ORF">HNR75_001840</name>
</gene>
<dbReference type="EMBL" id="JACHGR010000005">
    <property type="protein sequence ID" value="MBB6055922.1"/>
    <property type="molecule type" value="Genomic_DNA"/>
</dbReference>
<accession>A0A841GN77</accession>
<dbReference type="AlphaFoldDB" id="A0A841GN77"/>
<reference evidence="1 2" key="1">
    <citation type="submission" date="2020-08" db="EMBL/GenBank/DDBJ databases">
        <title>Genomic Encyclopedia of Type Strains, Phase IV (KMG-IV): sequencing the most valuable type-strain genomes for metagenomic binning, comparative biology and taxonomic classification.</title>
        <authorList>
            <person name="Goeker M."/>
        </authorList>
    </citation>
    <scope>NUCLEOTIDE SEQUENCE [LARGE SCALE GENOMIC DNA]</scope>
    <source>
        <strain evidence="1 2">DSM 22975</strain>
    </source>
</reference>
<evidence type="ECO:0000313" key="2">
    <source>
        <dbReference type="Proteomes" id="UP000585721"/>
    </source>
</evidence>
<name>A0A841GN77_9GAMM</name>
<organism evidence="1 2">
    <name type="scientific">Tolumonas osonensis</name>
    <dbReference type="NCBI Taxonomy" id="675874"/>
    <lineage>
        <taxon>Bacteria</taxon>
        <taxon>Pseudomonadati</taxon>
        <taxon>Pseudomonadota</taxon>
        <taxon>Gammaproteobacteria</taxon>
        <taxon>Aeromonadales</taxon>
        <taxon>Aeromonadaceae</taxon>
        <taxon>Tolumonas</taxon>
    </lineage>
</organism>
<proteinExistence type="predicted"/>
<keyword evidence="2" id="KW-1185">Reference proteome</keyword>
<dbReference type="RefSeq" id="WP_188026659.1">
    <property type="nucleotide sequence ID" value="NZ_JACHGR010000005.1"/>
</dbReference>
<dbReference type="Proteomes" id="UP000585721">
    <property type="component" value="Unassembled WGS sequence"/>
</dbReference>
<evidence type="ECO:0000313" key="1">
    <source>
        <dbReference type="EMBL" id="MBB6055922.1"/>
    </source>
</evidence>
<comment type="caution">
    <text evidence="1">The sequence shown here is derived from an EMBL/GenBank/DDBJ whole genome shotgun (WGS) entry which is preliminary data.</text>
</comment>
<sequence length="369" mass="41748">MIIKIKPIDLNSLEMDEKIISSIDNILKSFGEKKHIILAEKAFFSFIIDRADLFGVNSRRYANAALNQQRELNALTKIVNFYVEVDFSLNKFNNFDISNDDRNILTISADYFSDTKLIQSASIICEDINDIDLYELFSNYFVEQARLNHLSTSFNKVNGGGANTSKVFDKTSDDGVIGLCIVDSDKSHPLGARGSTSKKLGTTKYKNRCRLVIINAHEAESLIPVHIIDEIIHRDTYENHVIDSFDTMKNIFSASLNTKLYFDHKEGFKLKDAITLDSSYGPFWVPALKSTKKFDHLRCVNERACGEDCSCVSFYGLGDTLLEKSLVILKKNKMSSVATKTSESLVMEWLSLGKLFFSWFCAPPTKVRQ</sequence>